<gene>
    <name evidence="2" type="ORF">SAMN05444420_10675</name>
</gene>
<evidence type="ECO:0000313" key="3">
    <source>
        <dbReference type="Proteomes" id="UP000182771"/>
    </source>
</evidence>
<accession>A0A1H2Y1L4</accession>
<dbReference type="InterPro" id="IPR001466">
    <property type="entry name" value="Beta-lactam-related"/>
</dbReference>
<keyword evidence="3" id="KW-1185">Reference proteome</keyword>
<evidence type="ECO:0000313" key="2">
    <source>
        <dbReference type="EMBL" id="SDW98941.1"/>
    </source>
</evidence>
<sequence>MMSIFTFFQQLFAQPITKKQIFAEDVSKITSLEKAIQQSELVINYLLQEHYSPSIAVCVTKRGFPIWERGYGYADIEQKTPVNTRETLYRIASVSKTLTGLSLTKMQEQGWIDWDCSLYDYVPYFPKKAYDFTVKQLAGHLAGIRAYKGKEVLLNRFMSIKEGISVFDQDPLLFEPGTKYFYNSYDFNLISLAMQEAIKEPFEWYVTHNVLEPLGMYHTFPDMGGLSPNQTIPYMTDKKKQFKRTSEVNNFFKLGGGGFLSTAYDVNLIGQAVLGKAFLKPEYQEQMLTSQRLNNGDYTGYGIGWQSAPDWQGRTYYGHIGNGIGGYAWFYVYPKEEVVFAFLFNTTNPSIDEYMHRIMDCILKGAEYKQYTTTNYPVIRKVKEADVTAVRE</sequence>
<dbReference type="Pfam" id="PF00144">
    <property type="entry name" value="Beta-lactamase"/>
    <property type="match status" value="1"/>
</dbReference>
<dbReference type="PANTHER" id="PTHR46520:SF1">
    <property type="entry name" value="SERINE BETA-LACTAMASE-LIKE PROTEIN LACTB, MITOCHONDRIAL"/>
    <property type="match status" value="1"/>
</dbReference>
<protein>
    <submittedName>
        <fullName evidence="2">CubicO group peptidase, beta-lactamase class C family</fullName>
    </submittedName>
</protein>
<dbReference type="PANTHER" id="PTHR46520">
    <property type="entry name" value="SERINE BETA-LACTAMASE-LIKE PROTEIN LACTB, MITOCHONDRIAL"/>
    <property type="match status" value="1"/>
</dbReference>
<dbReference type="GO" id="GO:0019216">
    <property type="term" value="P:regulation of lipid metabolic process"/>
    <property type="evidence" value="ECO:0007669"/>
    <property type="project" value="TreeGrafter"/>
</dbReference>
<evidence type="ECO:0000259" key="1">
    <source>
        <dbReference type="Pfam" id="PF00144"/>
    </source>
</evidence>
<dbReference type="AlphaFoldDB" id="A0A1H2Y1L4"/>
<dbReference type="SUPFAM" id="SSF56601">
    <property type="entry name" value="beta-lactamase/transpeptidase-like"/>
    <property type="match status" value="1"/>
</dbReference>
<dbReference type="EMBL" id="FNND01000006">
    <property type="protein sequence ID" value="SDW98941.1"/>
    <property type="molecule type" value="Genomic_DNA"/>
</dbReference>
<feature type="domain" description="Beta-lactamase-related" evidence="1">
    <location>
        <begin position="47"/>
        <end position="355"/>
    </location>
</feature>
<dbReference type="InterPro" id="IPR052794">
    <property type="entry name" value="Mito_Ser_Protease_LACTB"/>
</dbReference>
<reference evidence="2 3" key="1">
    <citation type="submission" date="2016-10" db="EMBL/GenBank/DDBJ databases">
        <authorList>
            <person name="Varghese N."/>
            <person name="Submissions S."/>
        </authorList>
    </citation>
    <scope>NUCLEOTIDE SEQUENCE [LARGE SCALE GENOMIC DNA]</scope>
    <source>
        <strain evidence="2 3">DSM 11449</strain>
    </source>
</reference>
<dbReference type="GO" id="GO:0008233">
    <property type="term" value="F:peptidase activity"/>
    <property type="evidence" value="ECO:0007669"/>
    <property type="project" value="TreeGrafter"/>
</dbReference>
<dbReference type="Proteomes" id="UP000182771">
    <property type="component" value="Unassembled WGS sequence"/>
</dbReference>
<name>A0A1H2Y1L4_9FLAO</name>
<dbReference type="GeneID" id="85018253"/>
<dbReference type="InterPro" id="IPR012338">
    <property type="entry name" value="Beta-lactam/transpept-like"/>
</dbReference>
<proteinExistence type="predicted"/>
<dbReference type="Gene3D" id="3.40.710.10">
    <property type="entry name" value="DD-peptidase/beta-lactamase superfamily"/>
    <property type="match status" value="1"/>
</dbReference>
<comment type="caution">
    <text evidence="2">The sequence shown here is derived from an EMBL/GenBank/DDBJ whole genome shotgun (WGS) entry which is preliminary data.</text>
</comment>
<dbReference type="RefSeq" id="WP_016419220.1">
    <property type="nucleotide sequence ID" value="NZ_UFVE01000001.1"/>
</dbReference>
<organism evidence="2 3">
    <name type="scientific">Capnocytophaga granulosa</name>
    <dbReference type="NCBI Taxonomy" id="45242"/>
    <lineage>
        <taxon>Bacteria</taxon>
        <taxon>Pseudomonadati</taxon>
        <taxon>Bacteroidota</taxon>
        <taxon>Flavobacteriia</taxon>
        <taxon>Flavobacteriales</taxon>
        <taxon>Flavobacteriaceae</taxon>
        <taxon>Capnocytophaga</taxon>
    </lineage>
</organism>
<dbReference type="GO" id="GO:0006508">
    <property type="term" value="P:proteolysis"/>
    <property type="evidence" value="ECO:0007669"/>
    <property type="project" value="TreeGrafter"/>
</dbReference>